<dbReference type="Proteomes" id="UP000252355">
    <property type="component" value="Unassembled WGS sequence"/>
</dbReference>
<evidence type="ECO:0000256" key="2">
    <source>
        <dbReference type="ARBA" id="ARBA00022803"/>
    </source>
</evidence>
<evidence type="ECO:0000256" key="4">
    <source>
        <dbReference type="SAM" id="MobiDB-lite"/>
    </source>
</evidence>
<dbReference type="EMBL" id="QOQW01000023">
    <property type="protein sequence ID" value="RCK78402.1"/>
    <property type="molecule type" value="Genomic_DNA"/>
</dbReference>
<feature type="repeat" description="TPR" evidence="3">
    <location>
        <begin position="448"/>
        <end position="481"/>
    </location>
</feature>
<dbReference type="SUPFAM" id="SSF48452">
    <property type="entry name" value="TPR-like"/>
    <property type="match status" value="1"/>
</dbReference>
<protein>
    <submittedName>
        <fullName evidence="5">Proline-rich protein</fullName>
    </submittedName>
</protein>
<dbReference type="PROSITE" id="PS50005">
    <property type="entry name" value="TPR"/>
    <property type="match status" value="2"/>
</dbReference>
<comment type="caution">
    <text evidence="5">The sequence shown here is derived from an EMBL/GenBank/DDBJ whole genome shotgun (WGS) entry which is preliminary data.</text>
</comment>
<dbReference type="SMART" id="SM00028">
    <property type="entry name" value="TPR"/>
    <property type="match status" value="3"/>
</dbReference>
<keyword evidence="2 3" id="KW-0802">TPR repeat</keyword>
<feature type="compositionally biased region" description="Low complexity" evidence="4">
    <location>
        <begin position="334"/>
        <end position="355"/>
    </location>
</feature>
<evidence type="ECO:0000313" key="6">
    <source>
        <dbReference type="Proteomes" id="UP000252355"/>
    </source>
</evidence>
<sequence>MDLPFPTLAVHLESWLTESGPPAERPALTALRRLLNEQRERLVNGWSKTIEGWPTRLRLAFGVICLLVEDPLAETIPLAEILATTPADRLGEAQTFFEQFGTAVSSPWLGQALLQPGHGAELAAWMLAEGCASLPLAELVPVVTSRLWTPAGRRNLLCLVPMVIRDEAVHLLQDLRPTLAGPAEAQVADLLRLLGTPSEIHPVRPLPQESKDVPTAPLETPDPGMPVTKAEASTAVAAEPARPEPGPEPGPAPATAPTAAAAAPLPGHTVASPPDQAGQADQLALKTTSLADQAPRPESKPASPAALAVPPSPDPVPARSSSEAEPPLPGVDLAAPAAAAPAPTSTKGGSTTGDGANKHSLFLAQRAPPRVKTTPAPPPRSLTERLAAALSNIYLLLGLAGMAVALATFVLIRWHAAPPEAPRTLKPGERVWIDAVTRRPVTESFLMADKEFRMGEIFRIQNRFHDAQSFYRAAVSIDPAHVEAIDRLGYCLYKLESYEAAEAQFRKALAIEPGFFRSHFYLGRLHKRAQRWTEALAAYRQAFAARKDLTQIGIEYLDLLLRLGMFEEARPIAAELVQRFPTNREIAELQARLLREAP</sequence>
<evidence type="ECO:0000256" key="3">
    <source>
        <dbReference type="PROSITE-ProRule" id="PRU00339"/>
    </source>
</evidence>
<dbReference type="InterPro" id="IPR011990">
    <property type="entry name" value="TPR-like_helical_dom_sf"/>
</dbReference>
<dbReference type="InterPro" id="IPR019734">
    <property type="entry name" value="TPR_rpt"/>
</dbReference>
<feature type="compositionally biased region" description="Low complexity" evidence="4">
    <location>
        <begin position="255"/>
        <end position="267"/>
    </location>
</feature>
<feature type="repeat" description="TPR" evidence="3">
    <location>
        <begin position="482"/>
        <end position="515"/>
    </location>
</feature>
<reference evidence="5 6" key="1">
    <citation type="submission" date="2018-05" db="EMBL/GenBank/DDBJ databases">
        <title>A metagenomic window into the 2 km-deep terrestrial subsurface aquifer revealed taxonomically and functionally diverse microbial community comprising novel uncultured bacterial lineages.</title>
        <authorList>
            <person name="Kadnikov V.V."/>
            <person name="Mardanov A.V."/>
            <person name="Beletsky A.V."/>
            <person name="Banks D."/>
            <person name="Pimenov N.V."/>
            <person name="Frank Y.A."/>
            <person name="Karnachuk O.V."/>
            <person name="Ravin N.V."/>
        </authorList>
    </citation>
    <scope>NUCLEOTIDE SEQUENCE [LARGE SCALE GENOMIC DNA]</scope>
    <source>
        <strain evidence="5">BY5</strain>
    </source>
</reference>
<feature type="compositionally biased region" description="Low complexity" evidence="4">
    <location>
        <begin position="227"/>
        <end position="240"/>
    </location>
</feature>
<proteinExistence type="predicted"/>
<accession>A0A367ZLW4</accession>
<evidence type="ECO:0000313" key="5">
    <source>
        <dbReference type="EMBL" id="RCK78402.1"/>
    </source>
</evidence>
<dbReference type="Gene3D" id="1.25.40.10">
    <property type="entry name" value="Tetratricopeptide repeat domain"/>
    <property type="match status" value="1"/>
</dbReference>
<dbReference type="PANTHER" id="PTHR45586">
    <property type="entry name" value="TPR REPEAT-CONTAINING PROTEIN PA4667"/>
    <property type="match status" value="1"/>
</dbReference>
<dbReference type="InterPro" id="IPR051012">
    <property type="entry name" value="CellSynth/LPSAsmb/PSIAsmb"/>
</dbReference>
<dbReference type="PANTHER" id="PTHR45586:SF1">
    <property type="entry name" value="LIPOPOLYSACCHARIDE ASSEMBLY PROTEIN B"/>
    <property type="match status" value="1"/>
</dbReference>
<keyword evidence="1" id="KW-0677">Repeat</keyword>
<dbReference type="AlphaFoldDB" id="A0A367ZLW4"/>
<feature type="compositionally biased region" description="Pro residues" evidence="4">
    <location>
        <begin position="243"/>
        <end position="254"/>
    </location>
</feature>
<gene>
    <name evidence="5" type="ORF">OZSIB_1504</name>
</gene>
<dbReference type="Pfam" id="PF13432">
    <property type="entry name" value="TPR_16"/>
    <property type="match status" value="1"/>
</dbReference>
<evidence type="ECO:0000256" key="1">
    <source>
        <dbReference type="ARBA" id="ARBA00022737"/>
    </source>
</evidence>
<dbReference type="Pfam" id="PF14559">
    <property type="entry name" value="TPR_19"/>
    <property type="match status" value="1"/>
</dbReference>
<organism evidence="5 6">
    <name type="scientific">Candidatus Ozemobacter sibiricus</name>
    <dbReference type="NCBI Taxonomy" id="2268124"/>
    <lineage>
        <taxon>Bacteria</taxon>
        <taxon>Candidatus Ozemobacteria</taxon>
        <taxon>Candidatus Ozemobacterales</taxon>
        <taxon>Candidatus Ozemobacteraceae</taxon>
        <taxon>Candidatus Ozemobacter</taxon>
    </lineage>
</organism>
<name>A0A367ZLW4_9BACT</name>
<feature type="region of interest" description="Disordered" evidence="4">
    <location>
        <begin position="201"/>
        <end position="357"/>
    </location>
</feature>